<dbReference type="Proteomes" id="UP000027178">
    <property type="component" value="Unassembled WGS sequence"/>
</dbReference>
<dbReference type="EMBL" id="JNBY01000085">
    <property type="protein sequence ID" value="KDN85354.1"/>
    <property type="molecule type" value="Genomic_DNA"/>
</dbReference>
<name>A0A066YZD7_9ACTN</name>
<keyword evidence="2" id="KW-1185">Reference proteome</keyword>
<accession>A0A066YZD7</accession>
<dbReference type="PATRIC" id="fig|1348663.4.peg.2822"/>
<sequence length="156" mass="17233">MDKSCKFKSDGTAVKGLVANTYRFVRQDHEKDSTFANTAASVFGTADAAAKDVAERRDNTKRCENYTDVETHDAFQTVHDIESPQVAGADEVYSEEGLAVYDTTDGGRTDPRPFSYVIARKGAVTVSVFVDVDPERQVFEGRAQAREALKKLTAKW</sequence>
<protein>
    <submittedName>
        <fullName evidence="1">Uncharacterized protein</fullName>
    </submittedName>
</protein>
<dbReference type="HOGENOM" id="CLU_1684235_0_0_11"/>
<reference evidence="1 2" key="1">
    <citation type="submission" date="2014-05" db="EMBL/GenBank/DDBJ databases">
        <title>Draft Genome Sequence of Kitasatospora cheerisanensis KCTC 2395.</title>
        <authorList>
            <person name="Nam D.H."/>
        </authorList>
    </citation>
    <scope>NUCLEOTIDE SEQUENCE [LARGE SCALE GENOMIC DNA]</scope>
    <source>
        <strain evidence="1 2">KCTC 2395</strain>
    </source>
</reference>
<comment type="caution">
    <text evidence="1">The sequence shown here is derived from an EMBL/GenBank/DDBJ whole genome shotgun (WGS) entry which is preliminary data.</text>
</comment>
<dbReference type="eggNOG" id="ENOG50320XS">
    <property type="taxonomic scope" value="Bacteria"/>
</dbReference>
<dbReference type="OrthoDB" id="3871684at2"/>
<evidence type="ECO:0000313" key="1">
    <source>
        <dbReference type="EMBL" id="KDN85354.1"/>
    </source>
</evidence>
<proteinExistence type="predicted"/>
<gene>
    <name evidence="1" type="ORF">KCH_29350</name>
</gene>
<organism evidence="1 2">
    <name type="scientific">Kitasatospora cheerisanensis KCTC 2395</name>
    <dbReference type="NCBI Taxonomy" id="1348663"/>
    <lineage>
        <taxon>Bacteria</taxon>
        <taxon>Bacillati</taxon>
        <taxon>Actinomycetota</taxon>
        <taxon>Actinomycetes</taxon>
        <taxon>Kitasatosporales</taxon>
        <taxon>Streptomycetaceae</taxon>
        <taxon>Kitasatospora</taxon>
    </lineage>
</organism>
<dbReference type="RefSeq" id="WP_035863027.1">
    <property type="nucleotide sequence ID" value="NZ_KK853997.1"/>
</dbReference>
<evidence type="ECO:0000313" key="2">
    <source>
        <dbReference type="Proteomes" id="UP000027178"/>
    </source>
</evidence>
<dbReference type="AlphaFoldDB" id="A0A066YZD7"/>